<dbReference type="Gene3D" id="3.30.720.50">
    <property type="match status" value="3"/>
</dbReference>
<dbReference type="GO" id="GO:0005634">
    <property type="term" value="C:nucleus"/>
    <property type="evidence" value="ECO:0007669"/>
    <property type="project" value="UniProtKB-SubCell"/>
</dbReference>
<evidence type="ECO:0000256" key="2">
    <source>
        <dbReference type="ARBA" id="ARBA00004906"/>
    </source>
</evidence>
<dbReference type="GO" id="GO:0003950">
    <property type="term" value="F:NAD+ poly-ADP-ribosyltransferase activity"/>
    <property type="evidence" value="ECO:0007669"/>
    <property type="project" value="TreeGrafter"/>
</dbReference>
<dbReference type="InterPro" id="IPR018123">
    <property type="entry name" value="WWE-dom_subgr"/>
</dbReference>
<dbReference type="Proteomes" id="UP000265040">
    <property type="component" value="Chromosome 23"/>
</dbReference>
<protein>
    <submittedName>
        <fullName evidence="5">Uncharacterized protein</fullName>
    </submittedName>
</protein>
<dbReference type="Ensembl" id="ENSATET00000027727.3">
    <property type="protein sequence ID" value="ENSATEP00000027298.1"/>
    <property type="gene ID" value="ENSATEG00000030483.1"/>
</dbReference>
<dbReference type="SMART" id="SM00678">
    <property type="entry name" value="WWE"/>
    <property type="match status" value="2"/>
</dbReference>
<dbReference type="PANTHER" id="PTHR45740">
    <property type="entry name" value="POLY [ADP-RIBOSE] POLYMERASE"/>
    <property type="match status" value="1"/>
</dbReference>
<evidence type="ECO:0000313" key="6">
    <source>
        <dbReference type="Proteomes" id="UP000265040"/>
    </source>
</evidence>
<dbReference type="InterPro" id="IPR051712">
    <property type="entry name" value="ARTD-AVP"/>
</dbReference>
<dbReference type="GO" id="GO:0016567">
    <property type="term" value="P:protein ubiquitination"/>
    <property type="evidence" value="ECO:0007669"/>
    <property type="project" value="UniProtKB-UniPathway"/>
</dbReference>
<dbReference type="UniPathway" id="UPA00143"/>
<dbReference type="Pfam" id="PF23466">
    <property type="entry name" value="WWE_4"/>
    <property type="match status" value="1"/>
</dbReference>
<evidence type="ECO:0000256" key="4">
    <source>
        <dbReference type="ARBA" id="ARBA00024347"/>
    </source>
</evidence>
<evidence type="ECO:0000313" key="5">
    <source>
        <dbReference type="Ensembl" id="ENSATEP00000027298.1"/>
    </source>
</evidence>
<keyword evidence="6" id="KW-1185">Reference proteome</keyword>
<accession>A0A3Q1JAG6</accession>
<dbReference type="OrthoDB" id="24952at2759"/>
<reference evidence="5" key="2">
    <citation type="submission" date="2025-08" db="UniProtKB">
        <authorList>
            <consortium name="Ensembl"/>
        </authorList>
    </citation>
    <scope>IDENTIFICATION</scope>
</reference>
<comment type="pathway">
    <text evidence="2">Protein modification; protein ubiquitination.</text>
</comment>
<evidence type="ECO:0000256" key="3">
    <source>
        <dbReference type="ARBA" id="ARBA00023242"/>
    </source>
</evidence>
<dbReference type="GeneTree" id="ENSGT00940000164581"/>
<reference evidence="5" key="3">
    <citation type="submission" date="2025-09" db="UniProtKB">
        <authorList>
            <consortium name="Ensembl"/>
        </authorList>
    </citation>
    <scope>IDENTIFICATION</scope>
</reference>
<dbReference type="InterPro" id="IPR004170">
    <property type="entry name" value="WWE_dom"/>
</dbReference>
<proteinExistence type="inferred from homology"/>
<evidence type="ECO:0000256" key="1">
    <source>
        <dbReference type="ARBA" id="ARBA00004123"/>
    </source>
</evidence>
<dbReference type="InterPro" id="IPR037197">
    <property type="entry name" value="WWE_dom_sf"/>
</dbReference>
<comment type="similarity">
    <text evidence="4">Belongs to the ARTD/PARP family.</text>
</comment>
<organism evidence="5 6">
    <name type="scientific">Anabas testudineus</name>
    <name type="common">Climbing perch</name>
    <name type="synonym">Anthias testudineus</name>
    <dbReference type="NCBI Taxonomy" id="64144"/>
    <lineage>
        <taxon>Eukaryota</taxon>
        <taxon>Metazoa</taxon>
        <taxon>Chordata</taxon>
        <taxon>Craniata</taxon>
        <taxon>Vertebrata</taxon>
        <taxon>Euteleostomi</taxon>
        <taxon>Actinopterygii</taxon>
        <taxon>Neopterygii</taxon>
        <taxon>Teleostei</taxon>
        <taxon>Neoteleostei</taxon>
        <taxon>Acanthomorphata</taxon>
        <taxon>Anabantaria</taxon>
        <taxon>Anabantiformes</taxon>
        <taxon>Anabantoidei</taxon>
        <taxon>Anabantidae</taxon>
        <taxon>Anabas</taxon>
    </lineage>
</organism>
<comment type="subcellular location">
    <subcellularLocation>
        <location evidence="1">Nucleus</location>
    </subcellularLocation>
</comment>
<dbReference type="SUPFAM" id="SSF117839">
    <property type="entry name" value="WWE domain"/>
    <property type="match status" value="3"/>
</dbReference>
<dbReference type="OMA" id="DQLWCEY"/>
<name>A0A3Q1JAG6_ANATE</name>
<sequence length="352" mass="40449">MDNEDDVNNLQAAPVSGKRYEWQLLVGSQWLTIDNDHVIETHYCHPGAKEITINTSHGKVLIDFDNFQTTNTALKVQRLSFLPHNETEEVGWYFRDDNLWREYGSQDSTMLSSSVSSRDVEHQYTLNPQGSFRFTVGSRGYRIEFSSMSQINCVTGLRRNVRRRPKFTSSTGSLYSTSVLHTASSTQASNGGYKWEFMGEEGEWTEYQAHVCSLGSAAIEAHYQLNPQGQLPFKINRFSYTLDLSNMCQVNNNIGTKRAVRRTVNYGDQQTISPGTLPRWQFQDIDGIWKDYSKGYRQCNISSQEIELRYQQDPSGIMMFDTKNFSYQLDFSAMTQRNLSTNTSRAVRRLNQ</sequence>
<reference evidence="5" key="1">
    <citation type="submission" date="2021-04" db="EMBL/GenBank/DDBJ databases">
        <authorList>
            <consortium name="Wellcome Sanger Institute Data Sharing"/>
        </authorList>
    </citation>
    <scope>NUCLEOTIDE SEQUENCE [LARGE SCALE GENOMIC DNA]</scope>
</reference>
<dbReference type="Pfam" id="PF02825">
    <property type="entry name" value="WWE"/>
    <property type="match status" value="3"/>
</dbReference>
<dbReference type="PROSITE" id="PS50918">
    <property type="entry name" value="WWE"/>
    <property type="match status" value="3"/>
</dbReference>
<dbReference type="GO" id="GO:1990404">
    <property type="term" value="F:NAD+-protein mono-ADP-ribosyltransferase activity"/>
    <property type="evidence" value="ECO:0007669"/>
    <property type="project" value="TreeGrafter"/>
</dbReference>
<keyword evidence="3" id="KW-0539">Nucleus</keyword>
<dbReference type="GO" id="GO:0008270">
    <property type="term" value="F:zinc ion binding"/>
    <property type="evidence" value="ECO:0007669"/>
    <property type="project" value="InterPro"/>
</dbReference>
<dbReference type="PANTHER" id="PTHR45740:SF14">
    <property type="entry name" value="NOVEL PROTEIN"/>
    <property type="match status" value="1"/>
</dbReference>
<dbReference type="AlphaFoldDB" id="A0A3Q1JAG6"/>